<sequence>MRGSELRDDTALSNIVMEWLGSLNHRHHMHHSQQQQSSTCVPYVWSLFITQQGSVYDLIEKKKERLLARSFMSHQTNSGGTDICARMFHRDRASQNSVGKQRREVDQSRAERTQSCNFPVEYADAMRCDAS</sequence>
<evidence type="ECO:0000313" key="3">
    <source>
        <dbReference type="Proteomes" id="UP000799539"/>
    </source>
</evidence>
<reference evidence="2" key="1">
    <citation type="journal article" date="2020" name="Stud. Mycol.">
        <title>101 Dothideomycetes genomes: a test case for predicting lifestyles and emergence of pathogens.</title>
        <authorList>
            <person name="Haridas S."/>
            <person name="Albert R."/>
            <person name="Binder M."/>
            <person name="Bloem J."/>
            <person name="Labutti K."/>
            <person name="Salamov A."/>
            <person name="Andreopoulos B."/>
            <person name="Baker S."/>
            <person name="Barry K."/>
            <person name="Bills G."/>
            <person name="Bluhm B."/>
            <person name="Cannon C."/>
            <person name="Castanera R."/>
            <person name="Culley D."/>
            <person name="Daum C."/>
            <person name="Ezra D."/>
            <person name="Gonzalez J."/>
            <person name="Henrissat B."/>
            <person name="Kuo A."/>
            <person name="Liang C."/>
            <person name="Lipzen A."/>
            <person name="Lutzoni F."/>
            <person name="Magnuson J."/>
            <person name="Mondo S."/>
            <person name="Nolan M."/>
            <person name="Ohm R."/>
            <person name="Pangilinan J."/>
            <person name="Park H.-J."/>
            <person name="Ramirez L."/>
            <person name="Alfaro M."/>
            <person name="Sun H."/>
            <person name="Tritt A."/>
            <person name="Yoshinaga Y."/>
            <person name="Zwiers L.-H."/>
            <person name="Turgeon B."/>
            <person name="Goodwin S."/>
            <person name="Spatafora J."/>
            <person name="Crous P."/>
            <person name="Grigoriev I."/>
        </authorList>
    </citation>
    <scope>NUCLEOTIDE SEQUENCE</scope>
    <source>
        <strain evidence="2">SCOH1-5</strain>
    </source>
</reference>
<organism evidence="2 3">
    <name type="scientific">Cercospora zeae-maydis SCOH1-5</name>
    <dbReference type="NCBI Taxonomy" id="717836"/>
    <lineage>
        <taxon>Eukaryota</taxon>
        <taxon>Fungi</taxon>
        <taxon>Dikarya</taxon>
        <taxon>Ascomycota</taxon>
        <taxon>Pezizomycotina</taxon>
        <taxon>Dothideomycetes</taxon>
        <taxon>Dothideomycetidae</taxon>
        <taxon>Mycosphaerellales</taxon>
        <taxon>Mycosphaerellaceae</taxon>
        <taxon>Cercospora</taxon>
    </lineage>
</organism>
<dbReference type="AlphaFoldDB" id="A0A6A6FKP5"/>
<accession>A0A6A6FKP5</accession>
<proteinExistence type="predicted"/>
<keyword evidence="3" id="KW-1185">Reference proteome</keyword>
<evidence type="ECO:0000256" key="1">
    <source>
        <dbReference type="SAM" id="MobiDB-lite"/>
    </source>
</evidence>
<feature type="compositionally biased region" description="Basic and acidic residues" evidence="1">
    <location>
        <begin position="101"/>
        <end position="112"/>
    </location>
</feature>
<gene>
    <name evidence="2" type="ORF">CERZMDRAFT_83235</name>
</gene>
<dbReference type="EMBL" id="ML992669">
    <property type="protein sequence ID" value="KAF2213788.1"/>
    <property type="molecule type" value="Genomic_DNA"/>
</dbReference>
<dbReference type="Proteomes" id="UP000799539">
    <property type="component" value="Unassembled WGS sequence"/>
</dbReference>
<protein>
    <submittedName>
        <fullName evidence="2">Uncharacterized protein</fullName>
    </submittedName>
</protein>
<feature type="region of interest" description="Disordered" evidence="1">
    <location>
        <begin position="92"/>
        <end position="112"/>
    </location>
</feature>
<evidence type="ECO:0000313" key="2">
    <source>
        <dbReference type="EMBL" id="KAF2213788.1"/>
    </source>
</evidence>
<name>A0A6A6FKP5_9PEZI</name>